<evidence type="ECO:0008006" key="6">
    <source>
        <dbReference type="Google" id="ProtNLM"/>
    </source>
</evidence>
<dbReference type="SUPFAM" id="SSF51735">
    <property type="entry name" value="NAD(P)-binding Rossmann-fold domains"/>
    <property type="match status" value="1"/>
</dbReference>
<gene>
    <name evidence="4" type="ORF">Theos_2405</name>
</gene>
<keyword evidence="2" id="KW-0560">Oxidoreductase</keyword>
<dbReference type="RefSeq" id="WP_015065380.1">
    <property type="nucleotide sequence ID" value="NC_019387.1"/>
</dbReference>
<evidence type="ECO:0000256" key="2">
    <source>
        <dbReference type="ARBA" id="ARBA00023002"/>
    </source>
</evidence>
<dbReference type="InterPro" id="IPR051122">
    <property type="entry name" value="SDR_DHRS6-like"/>
</dbReference>
<dbReference type="InterPro" id="IPR020904">
    <property type="entry name" value="Sc_DH/Rdtase_CS"/>
</dbReference>
<comment type="similarity">
    <text evidence="1">Belongs to the short-chain dehydrogenases/reductases (SDR) family.</text>
</comment>
<proteinExistence type="inferred from homology"/>
<dbReference type="PANTHER" id="PTHR43477:SF4">
    <property type="entry name" value="DEHYDROGENASE_REDUCTASE SDR FAMILY MEMBER 6"/>
    <property type="match status" value="1"/>
</dbReference>
<evidence type="ECO:0000313" key="5">
    <source>
        <dbReference type="Proteomes" id="UP000000211"/>
    </source>
</evidence>
<reference evidence="4 5" key="1">
    <citation type="journal article" date="2013" name="Genome Announc.">
        <title>Whole Genome Sequencing of Thermus oshimai JL-2 and Thermus thermophilus JL-18, Incomplete Denitrifiers from the United States Great Basin.</title>
        <authorList>
            <person name="Murugapiran S.K."/>
            <person name="Huntemann M."/>
            <person name="Wei C.L."/>
            <person name="Han J."/>
            <person name="Detter J.C."/>
            <person name="Han C.S."/>
            <person name="Erkkila T.H."/>
            <person name="Teshima H."/>
            <person name="Chen A."/>
            <person name="Kyrpides N."/>
            <person name="Mavrommatis K."/>
            <person name="Markowitz V."/>
            <person name="Szeto E."/>
            <person name="Ivanova N."/>
            <person name="Pagani I."/>
            <person name="Lam J."/>
            <person name="McDonald A.I."/>
            <person name="Dodsworth J.A."/>
            <person name="Pati A."/>
            <person name="Goodwin L."/>
            <person name="Peters L."/>
            <person name="Pitluck S."/>
            <person name="Woyke T."/>
            <person name="Hedlund B.P."/>
        </authorList>
    </citation>
    <scope>NUCLEOTIDE SEQUENCE</scope>
    <source>
        <strain evidence="4 5">JL-2</strain>
        <plasmid evidence="4">pTHEOS01</plasmid>
    </source>
</reference>
<evidence type="ECO:0000256" key="1">
    <source>
        <dbReference type="ARBA" id="ARBA00006484"/>
    </source>
</evidence>
<dbReference type="InterPro" id="IPR002347">
    <property type="entry name" value="SDR_fam"/>
</dbReference>
<dbReference type="PRINTS" id="PR00081">
    <property type="entry name" value="GDHRDH"/>
</dbReference>
<accession>K7R265</accession>
<keyword evidence="4" id="KW-0614">Plasmid</keyword>
<geneLocation type="plasmid" evidence="4 5">
    <name>pTHEOS01</name>
</geneLocation>
<dbReference type="Gene3D" id="3.40.50.720">
    <property type="entry name" value="NAD(P)-binding Rossmann-like Domain"/>
    <property type="match status" value="1"/>
</dbReference>
<dbReference type="EMBL" id="CP003250">
    <property type="protein sequence ID" value="AFV77385.1"/>
    <property type="molecule type" value="Genomic_DNA"/>
</dbReference>
<dbReference type="AlphaFoldDB" id="K7R265"/>
<organism evidence="4 5">
    <name type="scientific">Thermus oshimai JL-2</name>
    <dbReference type="NCBI Taxonomy" id="751945"/>
    <lineage>
        <taxon>Bacteria</taxon>
        <taxon>Thermotogati</taxon>
        <taxon>Deinococcota</taxon>
        <taxon>Deinococci</taxon>
        <taxon>Thermales</taxon>
        <taxon>Thermaceae</taxon>
        <taxon>Thermus</taxon>
    </lineage>
</organism>
<dbReference type="FunFam" id="3.40.50.720:FF:000084">
    <property type="entry name" value="Short-chain dehydrogenase reductase"/>
    <property type="match status" value="1"/>
</dbReference>
<name>K7R265_THEOS</name>
<dbReference type="Pfam" id="PF13561">
    <property type="entry name" value="adh_short_C2"/>
    <property type="match status" value="1"/>
</dbReference>
<evidence type="ECO:0000256" key="3">
    <source>
        <dbReference type="ARBA" id="ARBA00023027"/>
    </source>
</evidence>
<sequence>MRLKGKHALVIAAGQGIGRAIAEAFQREGAQVLGATLHPEKLQGVVPAVRLDARDKEALFRVIGGLERLDILVNAQGVVHTGDLLEATDADWEEAFLLNAKSVFWAMQAALPKMLAQGGGRIINIASVASSLKGVPRRFVYAATKGAILAMTRSVALDFADRGIRVNAICPGTVDTPSLRARAGGEEGLKAFAQRQPIGRLGRPEEIAELAVYLASDAGDFATGSFFVVDGGMTL</sequence>
<dbReference type="PANTHER" id="PTHR43477">
    <property type="entry name" value="DIHYDROANTICAPSIN 7-DEHYDROGENASE"/>
    <property type="match status" value="1"/>
</dbReference>
<dbReference type="Proteomes" id="UP000000211">
    <property type="component" value="Plasmid pTHEOS01"/>
</dbReference>
<evidence type="ECO:0000313" key="4">
    <source>
        <dbReference type="EMBL" id="AFV77385.1"/>
    </source>
</evidence>
<dbReference type="PRINTS" id="PR00080">
    <property type="entry name" value="SDRFAMILY"/>
</dbReference>
<dbReference type="HOGENOM" id="CLU_010194_1_0_0"/>
<dbReference type="InterPro" id="IPR036291">
    <property type="entry name" value="NAD(P)-bd_dom_sf"/>
</dbReference>
<dbReference type="GO" id="GO:0016491">
    <property type="term" value="F:oxidoreductase activity"/>
    <property type="evidence" value="ECO:0007669"/>
    <property type="project" value="UniProtKB-KW"/>
</dbReference>
<dbReference type="KEGG" id="tos:Theos_2405"/>
<dbReference type="PATRIC" id="fig|751945.3.peg.2344"/>
<protein>
    <recommendedName>
        <fullName evidence="6">Short-chain alcohol dehydrogenase like protein</fullName>
    </recommendedName>
</protein>
<keyword evidence="5" id="KW-1185">Reference proteome</keyword>
<dbReference type="PROSITE" id="PS00061">
    <property type="entry name" value="ADH_SHORT"/>
    <property type="match status" value="1"/>
</dbReference>
<keyword evidence="3" id="KW-0520">NAD</keyword>
<dbReference type="OrthoDB" id="9803333at2"/>